<protein>
    <submittedName>
        <fullName evidence="1">Uncharacterized protein</fullName>
    </submittedName>
</protein>
<gene>
    <name evidence="1" type="ORF">LSAT_V11C300117060</name>
</gene>
<reference evidence="1 2" key="1">
    <citation type="journal article" date="2017" name="Nat. Commun.">
        <title>Genome assembly with in vitro proximity ligation data and whole-genome triplication in lettuce.</title>
        <authorList>
            <person name="Reyes-Chin-Wo S."/>
            <person name="Wang Z."/>
            <person name="Yang X."/>
            <person name="Kozik A."/>
            <person name="Arikit S."/>
            <person name="Song C."/>
            <person name="Xia L."/>
            <person name="Froenicke L."/>
            <person name="Lavelle D.O."/>
            <person name="Truco M.J."/>
            <person name="Xia R."/>
            <person name="Zhu S."/>
            <person name="Xu C."/>
            <person name="Xu H."/>
            <person name="Xu X."/>
            <person name="Cox K."/>
            <person name="Korf I."/>
            <person name="Meyers B.C."/>
            <person name="Michelmore R.W."/>
        </authorList>
    </citation>
    <scope>NUCLEOTIDE SEQUENCE [LARGE SCALE GENOMIC DNA]</scope>
    <source>
        <strain evidence="2">cv. Salinas</strain>
        <tissue evidence="1">Seedlings</tissue>
    </source>
</reference>
<proteinExistence type="predicted"/>
<sequence>MYLDLKREYWWPCMKRTASPNLLQHTQIAMLQASSANKYWVEQVVKLADKERENLEVIRWDNDIISLVAKEQKERKIAISFKADETTEGKIR</sequence>
<accession>A0A9R1W3L7</accession>
<evidence type="ECO:0000313" key="2">
    <source>
        <dbReference type="Proteomes" id="UP000235145"/>
    </source>
</evidence>
<dbReference type="AlphaFoldDB" id="A0A9R1W3L7"/>
<comment type="caution">
    <text evidence="1">The sequence shown here is derived from an EMBL/GenBank/DDBJ whole genome shotgun (WGS) entry which is preliminary data.</text>
</comment>
<dbReference type="Proteomes" id="UP000235145">
    <property type="component" value="Unassembled WGS sequence"/>
</dbReference>
<name>A0A9R1W3L7_LACSA</name>
<evidence type="ECO:0000313" key="1">
    <source>
        <dbReference type="EMBL" id="KAJ0215303.1"/>
    </source>
</evidence>
<dbReference type="EMBL" id="NBSK02000003">
    <property type="protein sequence ID" value="KAJ0215303.1"/>
    <property type="molecule type" value="Genomic_DNA"/>
</dbReference>
<keyword evidence="2" id="KW-1185">Reference proteome</keyword>
<organism evidence="1 2">
    <name type="scientific">Lactuca sativa</name>
    <name type="common">Garden lettuce</name>
    <dbReference type="NCBI Taxonomy" id="4236"/>
    <lineage>
        <taxon>Eukaryota</taxon>
        <taxon>Viridiplantae</taxon>
        <taxon>Streptophyta</taxon>
        <taxon>Embryophyta</taxon>
        <taxon>Tracheophyta</taxon>
        <taxon>Spermatophyta</taxon>
        <taxon>Magnoliopsida</taxon>
        <taxon>eudicotyledons</taxon>
        <taxon>Gunneridae</taxon>
        <taxon>Pentapetalae</taxon>
        <taxon>asterids</taxon>
        <taxon>campanulids</taxon>
        <taxon>Asterales</taxon>
        <taxon>Asteraceae</taxon>
        <taxon>Cichorioideae</taxon>
        <taxon>Cichorieae</taxon>
        <taxon>Lactucinae</taxon>
        <taxon>Lactuca</taxon>
    </lineage>
</organism>